<evidence type="ECO:0000256" key="8">
    <source>
        <dbReference type="ARBA" id="ARBA00022833"/>
    </source>
</evidence>
<dbReference type="GO" id="GO:0006145">
    <property type="term" value="P:purine nucleobase catabolic process"/>
    <property type="evidence" value="ECO:0007669"/>
    <property type="project" value="TreeGrafter"/>
</dbReference>
<dbReference type="SMR" id="B4MSN5"/>
<protein>
    <recommendedName>
        <fullName evidence="5">allantoinase</fullName>
        <ecNumber evidence="5">3.5.2.5</ecNumber>
    </recommendedName>
</protein>
<reference evidence="10 11" key="1">
    <citation type="journal article" date="2007" name="Nature">
        <title>Evolution of genes and genomes on the Drosophila phylogeny.</title>
        <authorList>
            <consortium name="Drosophila 12 Genomes Consortium"/>
            <person name="Clark A.G."/>
            <person name="Eisen M.B."/>
            <person name="Smith D.R."/>
            <person name="Bergman C.M."/>
            <person name="Oliver B."/>
            <person name="Markow T.A."/>
            <person name="Kaufman T.C."/>
            <person name="Kellis M."/>
            <person name="Gelbart W."/>
            <person name="Iyer V.N."/>
            <person name="Pollard D.A."/>
            <person name="Sackton T.B."/>
            <person name="Larracuente A.M."/>
            <person name="Singh N.D."/>
            <person name="Abad J.P."/>
            <person name="Abt D.N."/>
            <person name="Adryan B."/>
            <person name="Aguade M."/>
            <person name="Akashi H."/>
            <person name="Anderson W.W."/>
            <person name="Aquadro C.F."/>
            <person name="Ardell D.H."/>
            <person name="Arguello R."/>
            <person name="Artieri C.G."/>
            <person name="Barbash D.A."/>
            <person name="Barker D."/>
            <person name="Barsanti P."/>
            <person name="Batterham P."/>
            <person name="Batzoglou S."/>
            <person name="Begun D."/>
            <person name="Bhutkar A."/>
            <person name="Blanco E."/>
            <person name="Bosak S.A."/>
            <person name="Bradley R.K."/>
            <person name="Brand A.D."/>
            <person name="Brent M.R."/>
            <person name="Brooks A.N."/>
            <person name="Brown R.H."/>
            <person name="Butlin R.K."/>
            <person name="Caggese C."/>
            <person name="Calvi B.R."/>
            <person name="Bernardo de Carvalho A."/>
            <person name="Caspi A."/>
            <person name="Castrezana S."/>
            <person name="Celniker S.E."/>
            <person name="Chang J.L."/>
            <person name="Chapple C."/>
            <person name="Chatterji S."/>
            <person name="Chinwalla A."/>
            <person name="Civetta A."/>
            <person name="Clifton S.W."/>
            <person name="Comeron J.M."/>
            <person name="Costello J.C."/>
            <person name="Coyne J.A."/>
            <person name="Daub J."/>
            <person name="David R.G."/>
            <person name="Delcher A.L."/>
            <person name="Delehaunty K."/>
            <person name="Do C.B."/>
            <person name="Ebling H."/>
            <person name="Edwards K."/>
            <person name="Eickbush T."/>
            <person name="Evans J.D."/>
            <person name="Filipski A."/>
            <person name="Findeiss S."/>
            <person name="Freyhult E."/>
            <person name="Fulton L."/>
            <person name="Fulton R."/>
            <person name="Garcia A.C."/>
            <person name="Gardiner A."/>
            <person name="Garfield D.A."/>
            <person name="Garvin B.E."/>
            <person name="Gibson G."/>
            <person name="Gilbert D."/>
            <person name="Gnerre S."/>
            <person name="Godfrey J."/>
            <person name="Good R."/>
            <person name="Gotea V."/>
            <person name="Gravely B."/>
            <person name="Greenberg A.J."/>
            <person name="Griffiths-Jones S."/>
            <person name="Gross S."/>
            <person name="Guigo R."/>
            <person name="Gustafson E.A."/>
            <person name="Haerty W."/>
            <person name="Hahn M.W."/>
            <person name="Halligan D.L."/>
            <person name="Halpern A.L."/>
            <person name="Halter G.M."/>
            <person name="Han M.V."/>
            <person name="Heger A."/>
            <person name="Hillier L."/>
            <person name="Hinrichs A.S."/>
            <person name="Holmes I."/>
            <person name="Hoskins R.A."/>
            <person name="Hubisz M.J."/>
            <person name="Hultmark D."/>
            <person name="Huntley M.A."/>
            <person name="Jaffe D.B."/>
            <person name="Jagadeeshan S."/>
            <person name="Jeck W.R."/>
            <person name="Johnson J."/>
            <person name="Jones C.D."/>
            <person name="Jordan W.C."/>
            <person name="Karpen G.H."/>
            <person name="Kataoka E."/>
            <person name="Keightley P.D."/>
            <person name="Kheradpour P."/>
            <person name="Kirkness E.F."/>
            <person name="Koerich L.B."/>
            <person name="Kristiansen K."/>
            <person name="Kudrna D."/>
            <person name="Kulathinal R.J."/>
            <person name="Kumar S."/>
            <person name="Kwok R."/>
            <person name="Lander E."/>
            <person name="Langley C.H."/>
            <person name="Lapoint R."/>
            <person name="Lazzaro B.P."/>
            <person name="Lee S.J."/>
            <person name="Levesque L."/>
            <person name="Li R."/>
            <person name="Lin C.F."/>
            <person name="Lin M.F."/>
            <person name="Lindblad-Toh K."/>
            <person name="Llopart A."/>
            <person name="Long M."/>
            <person name="Low L."/>
            <person name="Lozovsky E."/>
            <person name="Lu J."/>
            <person name="Luo M."/>
            <person name="Machado C.A."/>
            <person name="Makalowski W."/>
            <person name="Marzo M."/>
            <person name="Matsuda M."/>
            <person name="Matzkin L."/>
            <person name="McAllister B."/>
            <person name="McBride C.S."/>
            <person name="McKernan B."/>
            <person name="McKernan K."/>
            <person name="Mendez-Lago M."/>
            <person name="Minx P."/>
            <person name="Mollenhauer M.U."/>
            <person name="Montooth K."/>
            <person name="Mount S.M."/>
            <person name="Mu X."/>
            <person name="Myers E."/>
            <person name="Negre B."/>
            <person name="Newfeld S."/>
            <person name="Nielsen R."/>
            <person name="Noor M.A."/>
            <person name="O'Grady P."/>
            <person name="Pachter L."/>
            <person name="Papaceit M."/>
            <person name="Parisi M.J."/>
            <person name="Parisi M."/>
            <person name="Parts L."/>
            <person name="Pedersen J.S."/>
            <person name="Pesole G."/>
            <person name="Phillippy A.M."/>
            <person name="Ponting C.P."/>
            <person name="Pop M."/>
            <person name="Porcelli D."/>
            <person name="Powell J.R."/>
            <person name="Prohaska S."/>
            <person name="Pruitt K."/>
            <person name="Puig M."/>
            <person name="Quesneville H."/>
            <person name="Ram K.R."/>
            <person name="Rand D."/>
            <person name="Rasmussen M.D."/>
            <person name="Reed L.K."/>
            <person name="Reenan R."/>
            <person name="Reily A."/>
            <person name="Remington K.A."/>
            <person name="Rieger T.T."/>
            <person name="Ritchie M.G."/>
            <person name="Robin C."/>
            <person name="Rogers Y.H."/>
            <person name="Rohde C."/>
            <person name="Rozas J."/>
            <person name="Rubenfield M.J."/>
            <person name="Ruiz A."/>
            <person name="Russo S."/>
            <person name="Salzberg S.L."/>
            <person name="Sanchez-Gracia A."/>
            <person name="Saranga D.J."/>
            <person name="Sato H."/>
            <person name="Schaeffer S.W."/>
            <person name="Schatz M.C."/>
            <person name="Schlenke T."/>
            <person name="Schwartz R."/>
            <person name="Segarra C."/>
            <person name="Singh R.S."/>
            <person name="Sirot L."/>
            <person name="Sirota M."/>
            <person name="Sisneros N.B."/>
            <person name="Smith C.D."/>
            <person name="Smith T.F."/>
            <person name="Spieth J."/>
            <person name="Stage D.E."/>
            <person name="Stark A."/>
            <person name="Stephan W."/>
            <person name="Strausberg R.L."/>
            <person name="Strempel S."/>
            <person name="Sturgill D."/>
            <person name="Sutton G."/>
            <person name="Sutton G.G."/>
            <person name="Tao W."/>
            <person name="Teichmann S."/>
            <person name="Tobari Y.N."/>
            <person name="Tomimura Y."/>
            <person name="Tsolas J.M."/>
            <person name="Valente V.L."/>
            <person name="Venter E."/>
            <person name="Venter J.C."/>
            <person name="Vicario S."/>
            <person name="Vieira F.G."/>
            <person name="Vilella A.J."/>
            <person name="Villasante A."/>
            <person name="Walenz B."/>
            <person name="Wang J."/>
            <person name="Wasserman M."/>
            <person name="Watts T."/>
            <person name="Wilson D."/>
            <person name="Wilson R.K."/>
            <person name="Wing R.A."/>
            <person name="Wolfner M.F."/>
            <person name="Wong A."/>
            <person name="Wong G.K."/>
            <person name="Wu C.I."/>
            <person name="Wu G."/>
            <person name="Yamamoto D."/>
            <person name="Yang H.P."/>
            <person name="Yang S.P."/>
            <person name="Yorke J.A."/>
            <person name="Yoshida K."/>
            <person name="Zdobnov E."/>
            <person name="Zhang P."/>
            <person name="Zhang Y."/>
            <person name="Zimin A.V."/>
            <person name="Baldwin J."/>
            <person name="Abdouelleil A."/>
            <person name="Abdulkadir J."/>
            <person name="Abebe A."/>
            <person name="Abera B."/>
            <person name="Abreu J."/>
            <person name="Acer S.C."/>
            <person name="Aftuck L."/>
            <person name="Alexander A."/>
            <person name="An P."/>
            <person name="Anderson E."/>
            <person name="Anderson S."/>
            <person name="Arachi H."/>
            <person name="Azer M."/>
            <person name="Bachantsang P."/>
            <person name="Barry A."/>
            <person name="Bayul T."/>
            <person name="Berlin A."/>
            <person name="Bessette D."/>
            <person name="Bloom T."/>
            <person name="Blye J."/>
            <person name="Boguslavskiy L."/>
            <person name="Bonnet C."/>
            <person name="Boukhgalter B."/>
            <person name="Bourzgui I."/>
            <person name="Brown A."/>
            <person name="Cahill P."/>
            <person name="Channer S."/>
            <person name="Cheshatsang Y."/>
            <person name="Chuda L."/>
            <person name="Citroen M."/>
            <person name="Collymore A."/>
            <person name="Cooke P."/>
            <person name="Costello M."/>
            <person name="D'Aco K."/>
            <person name="Daza R."/>
            <person name="De Haan G."/>
            <person name="DeGray S."/>
            <person name="DeMaso C."/>
            <person name="Dhargay N."/>
            <person name="Dooley K."/>
            <person name="Dooley E."/>
            <person name="Doricent M."/>
            <person name="Dorje P."/>
            <person name="Dorjee K."/>
            <person name="Dupes A."/>
            <person name="Elong R."/>
            <person name="Falk J."/>
            <person name="Farina A."/>
            <person name="Faro S."/>
            <person name="Ferguson D."/>
            <person name="Fisher S."/>
            <person name="Foley C.D."/>
            <person name="Franke A."/>
            <person name="Friedrich D."/>
            <person name="Gadbois L."/>
            <person name="Gearin G."/>
            <person name="Gearin C.R."/>
            <person name="Giannoukos G."/>
            <person name="Goode T."/>
            <person name="Graham J."/>
            <person name="Grandbois E."/>
            <person name="Grewal S."/>
            <person name="Gyaltsen K."/>
            <person name="Hafez N."/>
            <person name="Hagos B."/>
            <person name="Hall J."/>
            <person name="Henson C."/>
            <person name="Hollinger A."/>
            <person name="Honan T."/>
            <person name="Huard M.D."/>
            <person name="Hughes L."/>
            <person name="Hurhula B."/>
            <person name="Husby M.E."/>
            <person name="Kamat A."/>
            <person name="Kanga B."/>
            <person name="Kashin S."/>
            <person name="Khazanovich D."/>
            <person name="Kisner P."/>
            <person name="Lance K."/>
            <person name="Lara M."/>
            <person name="Lee W."/>
            <person name="Lennon N."/>
            <person name="Letendre F."/>
            <person name="LeVine R."/>
            <person name="Lipovsky A."/>
            <person name="Liu X."/>
            <person name="Liu J."/>
            <person name="Liu S."/>
            <person name="Lokyitsang T."/>
            <person name="Lokyitsang Y."/>
            <person name="Lubonja R."/>
            <person name="Lui A."/>
            <person name="MacDonald P."/>
            <person name="Magnisalis V."/>
            <person name="Maru K."/>
            <person name="Matthews C."/>
            <person name="McCusker W."/>
            <person name="McDonough S."/>
            <person name="Mehta T."/>
            <person name="Meldrim J."/>
            <person name="Meneus L."/>
            <person name="Mihai O."/>
            <person name="Mihalev A."/>
            <person name="Mihova T."/>
            <person name="Mittelman R."/>
            <person name="Mlenga V."/>
            <person name="Montmayeur A."/>
            <person name="Mulrain L."/>
            <person name="Navidi A."/>
            <person name="Naylor J."/>
            <person name="Negash T."/>
            <person name="Nguyen T."/>
            <person name="Nguyen N."/>
            <person name="Nicol R."/>
            <person name="Norbu C."/>
            <person name="Norbu N."/>
            <person name="Novod N."/>
            <person name="O'Neill B."/>
            <person name="Osman S."/>
            <person name="Markiewicz E."/>
            <person name="Oyono O.L."/>
            <person name="Patti C."/>
            <person name="Phunkhang P."/>
            <person name="Pierre F."/>
            <person name="Priest M."/>
            <person name="Raghuraman S."/>
            <person name="Rege F."/>
            <person name="Reyes R."/>
            <person name="Rise C."/>
            <person name="Rogov P."/>
            <person name="Ross K."/>
            <person name="Ryan E."/>
            <person name="Settipalli S."/>
            <person name="Shea T."/>
            <person name="Sherpa N."/>
            <person name="Shi L."/>
            <person name="Shih D."/>
            <person name="Sparrow T."/>
            <person name="Spaulding J."/>
            <person name="Stalker J."/>
            <person name="Stange-Thomann N."/>
            <person name="Stavropoulos S."/>
            <person name="Stone C."/>
            <person name="Strader C."/>
            <person name="Tesfaye S."/>
            <person name="Thomson T."/>
            <person name="Thoulutsang Y."/>
            <person name="Thoulutsang D."/>
            <person name="Topham K."/>
            <person name="Topping I."/>
            <person name="Tsamla T."/>
            <person name="Vassiliev H."/>
            <person name="Vo A."/>
            <person name="Wangchuk T."/>
            <person name="Wangdi T."/>
            <person name="Weiand M."/>
            <person name="Wilkinson J."/>
            <person name="Wilson A."/>
            <person name="Yadav S."/>
            <person name="Young G."/>
            <person name="Yu Q."/>
            <person name="Zembek L."/>
            <person name="Zhong D."/>
            <person name="Zimmer A."/>
            <person name="Zwirko Z."/>
            <person name="Jaffe D.B."/>
            <person name="Alvarez P."/>
            <person name="Brockman W."/>
            <person name="Butler J."/>
            <person name="Chin C."/>
            <person name="Gnerre S."/>
            <person name="Grabherr M."/>
            <person name="Kleber M."/>
            <person name="Mauceli E."/>
            <person name="MacCallum I."/>
        </authorList>
    </citation>
    <scope>NUCLEOTIDE SEQUENCE [LARGE SCALE GENOMIC DNA]</scope>
    <source>
        <strain evidence="11">Tucson 14030-0811.24</strain>
    </source>
</reference>
<gene>
    <name evidence="10" type="primary">Dwil\GK20004</name>
    <name evidence="10" type="ORF">Dwil_GK20004</name>
</gene>
<dbReference type="PhylomeDB" id="B4MSN5"/>
<organism evidence="10 11">
    <name type="scientific">Drosophila willistoni</name>
    <name type="common">Fruit fly</name>
    <dbReference type="NCBI Taxonomy" id="7260"/>
    <lineage>
        <taxon>Eukaryota</taxon>
        <taxon>Metazoa</taxon>
        <taxon>Ecdysozoa</taxon>
        <taxon>Arthropoda</taxon>
        <taxon>Hexapoda</taxon>
        <taxon>Insecta</taxon>
        <taxon>Pterygota</taxon>
        <taxon>Neoptera</taxon>
        <taxon>Endopterygota</taxon>
        <taxon>Diptera</taxon>
        <taxon>Brachycera</taxon>
        <taxon>Muscomorpha</taxon>
        <taxon>Ephydroidea</taxon>
        <taxon>Drosophilidae</taxon>
        <taxon>Drosophila</taxon>
        <taxon>Sophophora</taxon>
    </lineage>
</organism>
<sequence length="494" mass="53967">MDLLFLSRRIFLGDGSQDDATLQGGIIVDTEGIIRKILRTPQEVNTHLYNTESEAVYDFGDLVLMPGLIDTNVHINEPGRKDWEGFVTATKSAAAGGFTTIIDRPTNACPTTISVSALKAKTSTARGKIYIDVGFWGGLVPGNRDQLQPLLAAGVMGLQCSLCNAAPPVGKEEFAAITESELKEAINLVDNEADVVLAFHAELPVLKEISASADSSPKCYSTFLTTRPHAMEVNAIKLISQLAIQNVRHRFHILNLSSAMCLPLLKDAQQKGAQLTTETCPHYLSLSAEEIPECGTEYKTWPPIREKANQAALWQELRTNGKGAEAEAEAGVISIISSDHSPATPGARCLTYGKGRGNFLQAWPGINSLQLSLPVTWTGSNEREKCLTLADIHRLMCLEPAQLCGLSSFKGRISEGYDADFCIWNPDEEFTVAAEDLLASNKATPYNKRRLKGVVHATVVRGLHVYQQYEGFGQPLGKVLLRKSRNKVVKFVRM</sequence>
<dbReference type="InterPro" id="IPR006680">
    <property type="entry name" value="Amidohydro-rel"/>
</dbReference>
<dbReference type="SUPFAM" id="SSF51556">
    <property type="entry name" value="Metallo-dependent hydrolases"/>
    <property type="match status" value="1"/>
</dbReference>
<comment type="similarity">
    <text evidence="3">Belongs to the metallo-dependent hydrolases superfamily. Allantoinase family.</text>
</comment>
<dbReference type="InterPro" id="IPR011059">
    <property type="entry name" value="Metal-dep_hydrolase_composite"/>
</dbReference>
<dbReference type="InterPro" id="IPR050138">
    <property type="entry name" value="DHOase/Allantoinase_Hydrolase"/>
</dbReference>
<dbReference type="PANTHER" id="PTHR43668">
    <property type="entry name" value="ALLANTOINASE"/>
    <property type="match status" value="1"/>
</dbReference>
<dbReference type="GO" id="GO:0050897">
    <property type="term" value="F:cobalt ion binding"/>
    <property type="evidence" value="ECO:0007669"/>
    <property type="project" value="InterPro"/>
</dbReference>
<evidence type="ECO:0000313" key="10">
    <source>
        <dbReference type="EMBL" id="EDW75124.1"/>
    </source>
</evidence>
<dbReference type="Proteomes" id="UP000007798">
    <property type="component" value="Unassembled WGS sequence"/>
</dbReference>
<comment type="cofactor">
    <cofactor evidence="1">
        <name>Zn(2+)</name>
        <dbReference type="ChEBI" id="CHEBI:29105"/>
    </cofactor>
</comment>
<dbReference type="HOGENOM" id="CLU_015572_4_0_1"/>
<dbReference type="KEGG" id="dwi:6641260"/>
<evidence type="ECO:0000256" key="1">
    <source>
        <dbReference type="ARBA" id="ARBA00001947"/>
    </source>
</evidence>
<dbReference type="OMA" id="SRLHVCH"/>
<dbReference type="InterPro" id="IPR017593">
    <property type="entry name" value="Allantoinase"/>
</dbReference>
<dbReference type="STRING" id="7260.B4MSN5"/>
<dbReference type="NCBIfam" id="TIGR03178">
    <property type="entry name" value="allantoinase"/>
    <property type="match status" value="1"/>
</dbReference>
<dbReference type="Pfam" id="PF01979">
    <property type="entry name" value="Amidohydro_1"/>
    <property type="match status" value="1"/>
</dbReference>
<dbReference type="GO" id="GO:0005737">
    <property type="term" value="C:cytoplasm"/>
    <property type="evidence" value="ECO:0007669"/>
    <property type="project" value="TreeGrafter"/>
</dbReference>
<dbReference type="eggNOG" id="KOG2584">
    <property type="taxonomic scope" value="Eukaryota"/>
</dbReference>
<dbReference type="SUPFAM" id="SSF51338">
    <property type="entry name" value="Composite domain of metallo-dependent hydrolases"/>
    <property type="match status" value="1"/>
</dbReference>
<evidence type="ECO:0000313" key="11">
    <source>
        <dbReference type="Proteomes" id="UP000007798"/>
    </source>
</evidence>
<accession>B4MSN5</accession>
<comment type="pathway">
    <text evidence="2">Nitrogen metabolism; (S)-allantoin degradation; allantoate from (S)-allantoin: step 1/1.</text>
</comment>
<name>B4MSN5_DROWI</name>
<dbReference type="AlphaFoldDB" id="B4MSN5"/>
<dbReference type="GO" id="GO:0008270">
    <property type="term" value="F:zinc ion binding"/>
    <property type="evidence" value="ECO:0007669"/>
    <property type="project" value="InterPro"/>
</dbReference>
<keyword evidence="7 10" id="KW-0378">Hydrolase</keyword>
<comment type="subunit">
    <text evidence="4">Homotetramer.</text>
</comment>
<dbReference type="Gene3D" id="3.20.20.140">
    <property type="entry name" value="Metal-dependent hydrolases"/>
    <property type="match status" value="1"/>
</dbReference>
<evidence type="ECO:0000256" key="4">
    <source>
        <dbReference type="ARBA" id="ARBA00011881"/>
    </source>
</evidence>
<evidence type="ECO:0000256" key="6">
    <source>
        <dbReference type="ARBA" id="ARBA00022723"/>
    </source>
</evidence>
<dbReference type="InterPro" id="IPR032466">
    <property type="entry name" value="Metal_Hydrolase"/>
</dbReference>
<evidence type="ECO:0000256" key="2">
    <source>
        <dbReference type="ARBA" id="ARBA00004968"/>
    </source>
</evidence>
<evidence type="ECO:0000259" key="9">
    <source>
        <dbReference type="Pfam" id="PF01979"/>
    </source>
</evidence>
<dbReference type="InParanoid" id="B4MSN5"/>
<dbReference type="GO" id="GO:0004038">
    <property type="term" value="F:allantoinase activity"/>
    <property type="evidence" value="ECO:0007669"/>
    <property type="project" value="UniProtKB-EC"/>
</dbReference>
<evidence type="ECO:0000256" key="7">
    <source>
        <dbReference type="ARBA" id="ARBA00022801"/>
    </source>
</evidence>
<keyword evidence="6" id="KW-0479">Metal-binding</keyword>
<dbReference type="UniPathway" id="UPA00395">
    <property type="reaction ID" value="UER00653"/>
</dbReference>
<dbReference type="FunCoup" id="B4MSN5">
    <property type="interactions" value="124"/>
</dbReference>
<feature type="domain" description="Amidohydrolase-related" evidence="9">
    <location>
        <begin position="63"/>
        <end position="462"/>
    </location>
</feature>
<keyword evidence="8" id="KW-0862">Zinc</keyword>
<dbReference type="FunFam" id="3.20.20.140:FF:000122">
    <property type="entry name" value="Probable allantoinase 2"/>
    <property type="match status" value="1"/>
</dbReference>
<evidence type="ECO:0000256" key="3">
    <source>
        <dbReference type="ARBA" id="ARBA00010368"/>
    </source>
</evidence>
<evidence type="ECO:0000256" key="5">
    <source>
        <dbReference type="ARBA" id="ARBA00012863"/>
    </source>
</evidence>
<dbReference type="OrthoDB" id="1924787at2759"/>
<dbReference type="GO" id="GO:0000256">
    <property type="term" value="P:allantoin catabolic process"/>
    <property type="evidence" value="ECO:0007669"/>
    <property type="project" value="UniProtKB-UniPathway"/>
</dbReference>
<dbReference type="EC" id="3.5.2.5" evidence="5"/>
<keyword evidence="11" id="KW-1185">Reference proteome</keyword>
<dbReference type="EMBL" id="CH963851">
    <property type="protein sequence ID" value="EDW75124.1"/>
    <property type="molecule type" value="Genomic_DNA"/>
</dbReference>
<dbReference type="PANTHER" id="PTHR43668:SF2">
    <property type="entry name" value="ALLANTOINASE"/>
    <property type="match status" value="1"/>
</dbReference>
<proteinExistence type="inferred from homology"/>